<dbReference type="Proteomes" id="UP001175261">
    <property type="component" value="Unassembled WGS sequence"/>
</dbReference>
<feature type="compositionally biased region" description="Polar residues" evidence="2">
    <location>
        <begin position="49"/>
        <end position="60"/>
    </location>
</feature>
<evidence type="ECO:0000256" key="1">
    <source>
        <dbReference type="SAM" id="Coils"/>
    </source>
</evidence>
<feature type="compositionally biased region" description="Polar residues" evidence="2">
    <location>
        <begin position="67"/>
        <end position="77"/>
    </location>
</feature>
<organism evidence="3 4">
    <name type="scientific">Sarocladium strictum</name>
    <name type="common">Black bundle disease fungus</name>
    <name type="synonym">Acremonium strictum</name>
    <dbReference type="NCBI Taxonomy" id="5046"/>
    <lineage>
        <taxon>Eukaryota</taxon>
        <taxon>Fungi</taxon>
        <taxon>Dikarya</taxon>
        <taxon>Ascomycota</taxon>
        <taxon>Pezizomycotina</taxon>
        <taxon>Sordariomycetes</taxon>
        <taxon>Hypocreomycetidae</taxon>
        <taxon>Hypocreales</taxon>
        <taxon>Sarocladiaceae</taxon>
        <taxon>Sarocladium</taxon>
    </lineage>
</organism>
<dbReference type="EMBL" id="JAPDFR010000005">
    <property type="protein sequence ID" value="KAK0386344.1"/>
    <property type="molecule type" value="Genomic_DNA"/>
</dbReference>
<feature type="compositionally biased region" description="Polar residues" evidence="2">
    <location>
        <begin position="98"/>
        <end position="107"/>
    </location>
</feature>
<evidence type="ECO:0000313" key="3">
    <source>
        <dbReference type="EMBL" id="KAK0386344.1"/>
    </source>
</evidence>
<feature type="compositionally biased region" description="Polar residues" evidence="2">
    <location>
        <begin position="129"/>
        <end position="157"/>
    </location>
</feature>
<comment type="caution">
    <text evidence="3">The sequence shown here is derived from an EMBL/GenBank/DDBJ whole genome shotgun (WGS) entry which is preliminary data.</text>
</comment>
<sequence length="492" mass="53189">MDASTNAMSPYRDPVHKLHHLNCITSTGNDASPELGNGQSLPIEPGSATDYTSAPSTQSLSKREYCNSESGSPTRVQSPLRHSVSYTERPELPLPFSRQDSATSDPTKSPIDLSGRMVLTGDRRRRGTQHSWFNSSTPSPDGSSDLTPRGSRTVSHNSARDVSANLVTTSPTPSPASRFSFLSSAIKGLTSSPPTPRRSADENDDLISLDIDQTLHSMTSLTDQSTFSPAAFKNLQLVATGLLHKFQDAYTQRTIELRELKAEQASQADEQSETQTKMRHLRMQLEGMAQKAAEQEEMMQALMAELAYEKKARIEQANSISGGVIVSEDLGAEEDQRNKWRKSDGTSRSDTSYDTDDEGTEEASVFSSRSRSPTIATVMSDASPIDCPATPSLALVSSSEAASLVEPARTPRPALVQMTTLQKLFKGLTVESFKDGEASSFTSCQNCQGQDVGVAWDTVNLLKDENKGLKQRVGELEGALEGALDAVNGVGM</sequence>
<feature type="region of interest" description="Disordered" evidence="2">
    <location>
        <begin position="29"/>
        <end position="176"/>
    </location>
</feature>
<protein>
    <submittedName>
        <fullName evidence="3">Uncharacterized protein</fullName>
    </submittedName>
</protein>
<accession>A0AA39L760</accession>
<keyword evidence="1" id="KW-0175">Coiled coil</keyword>
<name>A0AA39L760_SARSR</name>
<reference evidence="3" key="1">
    <citation type="submission" date="2022-10" db="EMBL/GenBank/DDBJ databases">
        <title>Determination and structural analysis of whole genome sequence of Sarocladium strictum F4-1.</title>
        <authorList>
            <person name="Hu L."/>
            <person name="Jiang Y."/>
        </authorList>
    </citation>
    <scope>NUCLEOTIDE SEQUENCE</scope>
    <source>
        <strain evidence="3">F4-1</strain>
    </source>
</reference>
<evidence type="ECO:0000313" key="4">
    <source>
        <dbReference type="Proteomes" id="UP001175261"/>
    </source>
</evidence>
<feature type="coiled-coil region" evidence="1">
    <location>
        <begin position="278"/>
        <end position="305"/>
    </location>
</feature>
<gene>
    <name evidence="3" type="ORF">NLU13_6181</name>
</gene>
<dbReference type="AlphaFoldDB" id="A0AA39L760"/>
<keyword evidence="4" id="KW-1185">Reference proteome</keyword>
<evidence type="ECO:0000256" key="2">
    <source>
        <dbReference type="SAM" id="MobiDB-lite"/>
    </source>
</evidence>
<feature type="region of interest" description="Disordered" evidence="2">
    <location>
        <begin position="334"/>
        <end position="373"/>
    </location>
</feature>
<feature type="compositionally biased region" description="Basic and acidic residues" evidence="2">
    <location>
        <begin position="334"/>
        <end position="347"/>
    </location>
</feature>
<feature type="compositionally biased region" description="Polar residues" evidence="2">
    <location>
        <begin position="165"/>
        <end position="176"/>
    </location>
</feature>
<proteinExistence type="predicted"/>